<accession>S7QPB2</accession>
<keyword evidence="3" id="KW-0547">Nucleotide-binding</keyword>
<dbReference type="Gene3D" id="3.30.420.110">
    <property type="entry name" value="MutS, connector domain"/>
    <property type="match status" value="1"/>
</dbReference>
<sequence length="865" mass="95749">MRLVIRYVFVILVVNEGSQRIGPKKGRAAIEWRPEVRCARACADSSGLARRPTTARPWTGQSRPTTARPQTSASTRSEGNYVIAVLEGRGVAREVGVAALNRDTGRVSLIQLADCQTYVKTLHQMHIHYPSLILVPDTFLSSADASVYASGNRSASTSMLVQCIQEEFPDVPIDPVLRKYWNETAGFEFINQLCVEDNERAATLVASSNKYYALSAACALFKHAETKLNTRYAASSLSIRFVPVSGTMMVDPETARNLELVGNMTRKKSPHSLLGLLNHTYTAMAARLLRVNLLSPITVQSAIEARLDAVEELMQNEETFTAVKDALKTLNKMDFDKLIACVRPASSRVAQILNLRNVVRNLPNLQKAVAGSRSELLRIICEMISDERLATIEERVCQSLNEDATPSKACDLLSFHSAAVNARVYAVKANYNRLLDVARETYKENVGDIFALNRDLSAEHDLPITLVYQETGFVFALKKSDLDGELPRGFINVTMQKGRWLFSSMELKKRNARMKDALDETLILSDKIIQDLLSEILVDVGALYKASEAVALLDMIWAFAHASILRPEFTGTLAIKAGRHPVLETVQSSGSLVPNDVYCCEASSFQIVQGPNICPGKSTYLRQIGLLTVMAMCGCFVPAEYASFRIHDALLTRLSNDDDIEKNLSTFANEMACSAMILGLATADTLVLVDELGRGTSPKEGVGISHAIAESLIQTKCFVFFATHFHELSTTLSRQPPVVNLHLAVQKSRQSSSNFGITFQYRIIDGVPEDLDHYGLDMARLADLPQDVMVEGRRVAEHLAALEARREEQSQTSKIAVRRKALLRLRSQLTQALQHSALPEEDLEAYIARFQKDITRVLHETVNVG</sequence>
<dbReference type="InterPro" id="IPR007696">
    <property type="entry name" value="DNA_mismatch_repair_MutS_core"/>
</dbReference>
<dbReference type="AlphaFoldDB" id="S7QPB2"/>
<evidence type="ECO:0000256" key="8">
    <source>
        <dbReference type="ARBA" id="ARBA00073774"/>
    </source>
</evidence>
<protein>
    <recommendedName>
        <fullName evidence="2 8">DNA mismatch repair protein MSH3</fullName>
    </recommendedName>
    <alternativeName>
        <fullName evidence="2 8">DNA mismatch repair protein MSH3</fullName>
    </alternativeName>
</protein>
<keyword evidence="12" id="KW-1185">Reference proteome</keyword>
<dbReference type="Gene3D" id="1.10.1420.10">
    <property type="match status" value="2"/>
</dbReference>
<dbReference type="Pfam" id="PF05192">
    <property type="entry name" value="MutS_III"/>
    <property type="match status" value="1"/>
</dbReference>
<dbReference type="PANTHER" id="PTHR11361:SF21">
    <property type="entry name" value="MUTS PROTEIN HOMOLOG 4"/>
    <property type="match status" value="1"/>
</dbReference>
<dbReference type="Proteomes" id="UP000030669">
    <property type="component" value="Unassembled WGS sequence"/>
</dbReference>
<feature type="region of interest" description="Disordered" evidence="9">
    <location>
        <begin position="47"/>
        <end position="76"/>
    </location>
</feature>
<dbReference type="InterPro" id="IPR036187">
    <property type="entry name" value="DNA_mismatch_repair_MutS_sf"/>
</dbReference>
<dbReference type="eggNOG" id="KOG0220">
    <property type="taxonomic scope" value="Eukaryota"/>
</dbReference>
<dbReference type="Gene3D" id="3.40.50.300">
    <property type="entry name" value="P-loop containing nucleotide triphosphate hydrolases"/>
    <property type="match status" value="1"/>
</dbReference>
<evidence type="ECO:0000256" key="3">
    <source>
        <dbReference type="ARBA" id="ARBA00022741"/>
    </source>
</evidence>
<dbReference type="KEGG" id="gtr:GLOTRDRAFT_113591"/>
<evidence type="ECO:0000259" key="10">
    <source>
        <dbReference type="PROSITE" id="PS00486"/>
    </source>
</evidence>
<dbReference type="GO" id="GO:0006298">
    <property type="term" value="P:mismatch repair"/>
    <property type="evidence" value="ECO:0007669"/>
    <property type="project" value="InterPro"/>
</dbReference>
<comment type="subunit">
    <text evidence="7">Heterodimer consisting of MSH2-MSH3 (MutS beta). Forms a ternary complex with MutL alpha (MLH1-PMS1).</text>
</comment>
<name>S7QPB2_GLOTA</name>
<evidence type="ECO:0000256" key="7">
    <source>
        <dbReference type="ARBA" id="ARBA00025902"/>
    </source>
</evidence>
<evidence type="ECO:0000256" key="4">
    <source>
        <dbReference type="ARBA" id="ARBA00022840"/>
    </source>
</evidence>
<dbReference type="InterPro" id="IPR011184">
    <property type="entry name" value="DNA_mismatch_repair_Msh2"/>
</dbReference>
<evidence type="ECO:0000256" key="1">
    <source>
        <dbReference type="ARBA" id="ARBA00006271"/>
    </source>
</evidence>
<dbReference type="InterPro" id="IPR007861">
    <property type="entry name" value="DNA_mismatch_repair_MutS_clamp"/>
</dbReference>
<dbReference type="GO" id="GO:0007131">
    <property type="term" value="P:reciprocal meiotic recombination"/>
    <property type="evidence" value="ECO:0007669"/>
    <property type="project" value="TreeGrafter"/>
</dbReference>
<dbReference type="GO" id="GO:0030983">
    <property type="term" value="F:mismatched DNA binding"/>
    <property type="evidence" value="ECO:0007669"/>
    <property type="project" value="InterPro"/>
</dbReference>
<dbReference type="FunFam" id="3.40.50.300:FF:000870">
    <property type="entry name" value="MutS protein homolog 4"/>
    <property type="match status" value="1"/>
</dbReference>
<dbReference type="InterPro" id="IPR036678">
    <property type="entry name" value="MutS_con_dom_sf"/>
</dbReference>
<dbReference type="SUPFAM" id="SSF48334">
    <property type="entry name" value="DNA repair protein MutS, domain III"/>
    <property type="match status" value="1"/>
</dbReference>
<evidence type="ECO:0000256" key="9">
    <source>
        <dbReference type="SAM" id="MobiDB-lite"/>
    </source>
</evidence>
<keyword evidence="4" id="KW-0067">ATP-binding</keyword>
<gene>
    <name evidence="11" type="ORF">GLOTRDRAFT_113591</name>
</gene>
<dbReference type="GeneID" id="19299756"/>
<dbReference type="SUPFAM" id="SSF53150">
    <property type="entry name" value="DNA repair protein MutS, domain II"/>
    <property type="match status" value="1"/>
</dbReference>
<dbReference type="OrthoDB" id="276261at2759"/>
<dbReference type="GO" id="GO:0005524">
    <property type="term" value="F:ATP binding"/>
    <property type="evidence" value="ECO:0007669"/>
    <property type="project" value="UniProtKB-KW"/>
</dbReference>
<evidence type="ECO:0000256" key="5">
    <source>
        <dbReference type="ARBA" id="ARBA00023125"/>
    </source>
</evidence>
<feature type="domain" description="DNA mismatch repair proteins mutS family" evidence="10">
    <location>
        <begin position="685"/>
        <end position="701"/>
    </location>
</feature>
<dbReference type="RefSeq" id="XP_007861393.1">
    <property type="nucleotide sequence ID" value="XM_007863202.1"/>
</dbReference>
<evidence type="ECO:0000313" key="11">
    <source>
        <dbReference type="EMBL" id="EPQ61157.1"/>
    </source>
</evidence>
<dbReference type="PROSITE" id="PS00486">
    <property type="entry name" value="DNA_MISMATCH_REPAIR_2"/>
    <property type="match status" value="1"/>
</dbReference>
<dbReference type="EMBL" id="KB469296">
    <property type="protein sequence ID" value="EPQ61157.1"/>
    <property type="molecule type" value="Genomic_DNA"/>
</dbReference>
<dbReference type="OMA" id="KMTMLYK"/>
<dbReference type="PIRSF" id="PIRSF005813">
    <property type="entry name" value="MSH2"/>
    <property type="match status" value="1"/>
</dbReference>
<dbReference type="InterPro" id="IPR045076">
    <property type="entry name" value="MutS"/>
</dbReference>
<dbReference type="SMART" id="SM00534">
    <property type="entry name" value="MUTSac"/>
    <property type="match status" value="1"/>
</dbReference>
<comment type="similarity">
    <text evidence="1">Belongs to the DNA mismatch repair MutS family.</text>
</comment>
<dbReference type="Pfam" id="PF05190">
    <property type="entry name" value="MutS_IV"/>
    <property type="match status" value="1"/>
</dbReference>
<dbReference type="HOGENOM" id="CLU_002472_7_3_1"/>
<dbReference type="GO" id="GO:0140664">
    <property type="term" value="F:ATP-dependent DNA damage sensor activity"/>
    <property type="evidence" value="ECO:0007669"/>
    <property type="project" value="InterPro"/>
</dbReference>
<feature type="compositionally biased region" description="Polar residues" evidence="9">
    <location>
        <begin position="59"/>
        <end position="76"/>
    </location>
</feature>
<dbReference type="PANTHER" id="PTHR11361">
    <property type="entry name" value="DNA MISMATCH REPAIR PROTEIN MUTS FAMILY MEMBER"/>
    <property type="match status" value="1"/>
</dbReference>
<keyword evidence="5" id="KW-0238">DNA-binding</keyword>
<dbReference type="GO" id="GO:0005634">
    <property type="term" value="C:nucleus"/>
    <property type="evidence" value="ECO:0007669"/>
    <property type="project" value="TreeGrafter"/>
</dbReference>
<dbReference type="SUPFAM" id="SSF52540">
    <property type="entry name" value="P-loop containing nucleoside triphosphate hydrolases"/>
    <property type="match status" value="1"/>
</dbReference>
<evidence type="ECO:0000256" key="2">
    <source>
        <dbReference type="ARBA" id="ARBA00022151"/>
    </source>
</evidence>
<dbReference type="STRING" id="670483.S7QPB2"/>
<dbReference type="Pfam" id="PF00488">
    <property type="entry name" value="MutS_V"/>
    <property type="match status" value="1"/>
</dbReference>
<organism evidence="11 12">
    <name type="scientific">Gloeophyllum trabeum (strain ATCC 11539 / FP-39264 / Madison 617)</name>
    <name type="common">Brown rot fungus</name>
    <dbReference type="NCBI Taxonomy" id="670483"/>
    <lineage>
        <taxon>Eukaryota</taxon>
        <taxon>Fungi</taxon>
        <taxon>Dikarya</taxon>
        <taxon>Basidiomycota</taxon>
        <taxon>Agaricomycotina</taxon>
        <taxon>Agaricomycetes</taxon>
        <taxon>Gloeophyllales</taxon>
        <taxon>Gloeophyllaceae</taxon>
        <taxon>Gloeophyllum</taxon>
    </lineage>
</organism>
<dbReference type="InterPro" id="IPR027417">
    <property type="entry name" value="P-loop_NTPase"/>
</dbReference>
<reference evidence="11 12" key="1">
    <citation type="journal article" date="2012" name="Science">
        <title>The Paleozoic origin of enzymatic lignin decomposition reconstructed from 31 fungal genomes.</title>
        <authorList>
            <person name="Floudas D."/>
            <person name="Binder M."/>
            <person name="Riley R."/>
            <person name="Barry K."/>
            <person name="Blanchette R.A."/>
            <person name="Henrissat B."/>
            <person name="Martinez A.T."/>
            <person name="Otillar R."/>
            <person name="Spatafora J.W."/>
            <person name="Yadav J.S."/>
            <person name="Aerts A."/>
            <person name="Benoit I."/>
            <person name="Boyd A."/>
            <person name="Carlson A."/>
            <person name="Copeland A."/>
            <person name="Coutinho P.M."/>
            <person name="de Vries R.P."/>
            <person name="Ferreira P."/>
            <person name="Findley K."/>
            <person name="Foster B."/>
            <person name="Gaskell J."/>
            <person name="Glotzer D."/>
            <person name="Gorecki P."/>
            <person name="Heitman J."/>
            <person name="Hesse C."/>
            <person name="Hori C."/>
            <person name="Igarashi K."/>
            <person name="Jurgens J.A."/>
            <person name="Kallen N."/>
            <person name="Kersten P."/>
            <person name="Kohler A."/>
            <person name="Kuees U."/>
            <person name="Kumar T.K.A."/>
            <person name="Kuo A."/>
            <person name="LaButti K."/>
            <person name="Larrondo L.F."/>
            <person name="Lindquist E."/>
            <person name="Ling A."/>
            <person name="Lombard V."/>
            <person name="Lucas S."/>
            <person name="Lundell T."/>
            <person name="Martin R."/>
            <person name="McLaughlin D.J."/>
            <person name="Morgenstern I."/>
            <person name="Morin E."/>
            <person name="Murat C."/>
            <person name="Nagy L.G."/>
            <person name="Nolan M."/>
            <person name="Ohm R.A."/>
            <person name="Patyshakuliyeva A."/>
            <person name="Rokas A."/>
            <person name="Ruiz-Duenas F.J."/>
            <person name="Sabat G."/>
            <person name="Salamov A."/>
            <person name="Samejima M."/>
            <person name="Schmutz J."/>
            <person name="Slot J.C."/>
            <person name="St John F."/>
            <person name="Stenlid J."/>
            <person name="Sun H."/>
            <person name="Sun S."/>
            <person name="Syed K."/>
            <person name="Tsang A."/>
            <person name="Wiebenga A."/>
            <person name="Young D."/>
            <person name="Pisabarro A."/>
            <person name="Eastwood D.C."/>
            <person name="Martin F."/>
            <person name="Cullen D."/>
            <person name="Grigoriev I.V."/>
            <person name="Hibbett D.S."/>
        </authorList>
    </citation>
    <scope>NUCLEOTIDE SEQUENCE [LARGE SCALE GENOMIC DNA]</scope>
    <source>
        <strain evidence="11 12">ATCC 11539</strain>
    </source>
</reference>
<evidence type="ECO:0000313" key="12">
    <source>
        <dbReference type="Proteomes" id="UP000030669"/>
    </source>
</evidence>
<evidence type="ECO:0000256" key="6">
    <source>
        <dbReference type="ARBA" id="ARBA00023254"/>
    </source>
</evidence>
<dbReference type="SMART" id="SM00533">
    <property type="entry name" value="MUTSd"/>
    <property type="match status" value="1"/>
</dbReference>
<proteinExistence type="inferred from homology"/>
<dbReference type="InterPro" id="IPR000432">
    <property type="entry name" value="DNA_mismatch_repair_MutS_C"/>
</dbReference>
<keyword evidence="6" id="KW-0469">Meiosis</keyword>